<dbReference type="Proteomes" id="UP000251800">
    <property type="component" value="Unassembled WGS sequence"/>
</dbReference>
<dbReference type="SUPFAM" id="SSF52540">
    <property type="entry name" value="P-loop containing nucleoside triphosphate hydrolases"/>
    <property type="match status" value="1"/>
</dbReference>
<feature type="region of interest" description="Disordered" evidence="1">
    <location>
        <begin position="1"/>
        <end position="113"/>
    </location>
</feature>
<dbReference type="InterPro" id="IPR050445">
    <property type="entry name" value="Bact_polysacc_biosynth/exp"/>
</dbReference>
<dbReference type="GO" id="GO:0004713">
    <property type="term" value="F:protein tyrosine kinase activity"/>
    <property type="evidence" value="ECO:0007669"/>
    <property type="project" value="TreeGrafter"/>
</dbReference>
<proteinExistence type="predicted"/>
<gene>
    <name evidence="2" type="ORF">DEH80_08470</name>
</gene>
<reference evidence="2 3" key="1">
    <citation type="submission" date="2018-05" db="EMBL/GenBank/DDBJ databases">
        <title>Abyssibacter profundi OUC007T gen. nov., sp. nov, a marine bacterium isolated from seawater of the Mariana Trench.</title>
        <authorList>
            <person name="Zhou S."/>
        </authorList>
    </citation>
    <scope>NUCLEOTIDE SEQUENCE [LARGE SCALE GENOMIC DNA]</scope>
    <source>
        <strain evidence="2 3">OUC007</strain>
    </source>
</reference>
<accession>A0A363ULJ0</accession>
<organism evidence="2 3">
    <name type="scientific">Abyssibacter profundi</name>
    <dbReference type="NCBI Taxonomy" id="2182787"/>
    <lineage>
        <taxon>Bacteria</taxon>
        <taxon>Pseudomonadati</taxon>
        <taxon>Pseudomonadota</taxon>
        <taxon>Gammaproteobacteria</taxon>
        <taxon>Chromatiales</taxon>
        <taxon>Oceanococcaceae</taxon>
        <taxon>Abyssibacter</taxon>
    </lineage>
</organism>
<evidence type="ECO:0000256" key="1">
    <source>
        <dbReference type="SAM" id="MobiDB-lite"/>
    </source>
</evidence>
<dbReference type="AlphaFoldDB" id="A0A363ULJ0"/>
<feature type="compositionally biased region" description="Low complexity" evidence="1">
    <location>
        <begin position="70"/>
        <end position="107"/>
    </location>
</feature>
<dbReference type="EMBL" id="QEQK01000006">
    <property type="protein sequence ID" value="PWN56288.1"/>
    <property type="molecule type" value="Genomic_DNA"/>
</dbReference>
<dbReference type="PANTHER" id="PTHR32309:SF13">
    <property type="entry name" value="FERRIC ENTEROBACTIN TRANSPORT PROTEIN FEPE"/>
    <property type="match status" value="1"/>
</dbReference>
<dbReference type="RefSeq" id="WP_109720059.1">
    <property type="nucleotide sequence ID" value="NZ_QEQK01000006.1"/>
</dbReference>
<sequence length="338" mass="35733">MSKDESKGIRRGVLAARYGAARVIDAEASEQDSQRLKARLHRQAKSSGPAAARASNTAPPEATPRKPSRARPASPTRSSPAPEAPRSGASDGRAQASVAPRRAPPSADGHRPPATVDQVAIIRQAEMHPADALTVVTAPDSEEARRYRSLLARLTPRLDRMGDHATLAVVSVGRSTRRSAVPANLAVLLARAGRATCLVDVGLQGGLAAGLYGLSNAVGLAEWLAGDQRLTAYRFDDLDQFTLIPGGRTGAANNERLMHPRFRDWLTSGLKQPGLILLDATQVDGSADAQAIASVVGHAVIVLCKDDDRLADAHTLVDELRAQNVDIVGSVYLEDTIA</sequence>
<keyword evidence="3" id="KW-1185">Reference proteome</keyword>
<evidence type="ECO:0000313" key="2">
    <source>
        <dbReference type="EMBL" id="PWN56288.1"/>
    </source>
</evidence>
<dbReference type="GO" id="GO:0005886">
    <property type="term" value="C:plasma membrane"/>
    <property type="evidence" value="ECO:0007669"/>
    <property type="project" value="TreeGrafter"/>
</dbReference>
<dbReference type="Gene3D" id="3.40.50.300">
    <property type="entry name" value="P-loop containing nucleotide triphosphate hydrolases"/>
    <property type="match status" value="1"/>
</dbReference>
<evidence type="ECO:0000313" key="3">
    <source>
        <dbReference type="Proteomes" id="UP000251800"/>
    </source>
</evidence>
<dbReference type="InterPro" id="IPR027417">
    <property type="entry name" value="P-loop_NTPase"/>
</dbReference>
<comment type="caution">
    <text evidence="2">The sequence shown here is derived from an EMBL/GenBank/DDBJ whole genome shotgun (WGS) entry which is preliminary data.</text>
</comment>
<dbReference type="PANTHER" id="PTHR32309">
    <property type="entry name" value="TYROSINE-PROTEIN KINASE"/>
    <property type="match status" value="1"/>
</dbReference>
<protein>
    <submittedName>
        <fullName evidence="2">Uncharacterized protein</fullName>
    </submittedName>
</protein>
<name>A0A363ULJ0_9GAMM</name>